<sequence>MASILATRLESTCNSAHLQSLSTTWVQFIASASRPGWRCEGGVEEAVVISLRPRLAASQEQNRSDFRAAITSTPANFHGFPQWMAVVGARLNCRLAAASESSLHTAHVFTTAQGIPHPQSPVPQAINRSLHEKKHPRPLAVPEQDPSMPRSKQAKIDTREPSTEPEESSSASGQEESSESEPANDSYTTNPDTSRAGVENSNANPAEA</sequence>
<dbReference type="EMBL" id="VXIS01000022">
    <property type="protein sequence ID" value="KAA8912568.1"/>
    <property type="molecule type" value="Genomic_DNA"/>
</dbReference>
<keyword evidence="3" id="KW-1185">Reference proteome</keyword>
<feature type="region of interest" description="Disordered" evidence="1">
    <location>
        <begin position="132"/>
        <end position="208"/>
    </location>
</feature>
<feature type="compositionally biased region" description="Polar residues" evidence="1">
    <location>
        <begin position="183"/>
        <end position="208"/>
    </location>
</feature>
<proteinExistence type="predicted"/>
<organism evidence="2 3">
    <name type="scientific">Sphaerosporella brunnea</name>
    <dbReference type="NCBI Taxonomy" id="1250544"/>
    <lineage>
        <taxon>Eukaryota</taxon>
        <taxon>Fungi</taxon>
        <taxon>Dikarya</taxon>
        <taxon>Ascomycota</taxon>
        <taxon>Pezizomycotina</taxon>
        <taxon>Pezizomycetes</taxon>
        <taxon>Pezizales</taxon>
        <taxon>Pyronemataceae</taxon>
        <taxon>Sphaerosporella</taxon>
    </lineage>
</organism>
<dbReference type="AlphaFoldDB" id="A0A5J5F6R7"/>
<accession>A0A5J5F6R7</accession>
<evidence type="ECO:0000256" key="1">
    <source>
        <dbReference type="SAM" id="MobiDB-lite"/>
    </source>
</evidence>
<protein>
    <submittedName>
        <fullName evidence="2">Uncharacterized protein</fullName>
    </submittedName>
</protein>
<comment type="caution">
    <text evidence="2">The sequence shown here is derived from an EMBL/GenBank/DDBJ whole genome shotgun (WGS) entry which is preliminary data.</text>
</comment>
<dbReference type="Proteomes" id="UP000326924">
    <property type="component" value="Unassembled WGS sequence"/>
</dbReference>
<evidence type="ECO:0000313" key="3">
    <source>
        <dbReference type="Proteomes" id="UP000326924"/>
    </source>
</evidence>
<dbReference type="InParanoid" id="A0A5J5F6R7"/>
<name>A0A5J5F6R7_9PEZI</name>
<evidence type="ECO:0000313" key="2">
    <source>
        <dbReference type="EMBL" id="KAA8912568.1"/>
    </source>
</evidence>
<gene>
    <name evidence="2" type="ORF">FN846DRAFT_994070</name>
</gene>
<reference evidence="2 3" key="1">
    <citation type="submission" date="2019-09" db="EMBL/GenBank/DDBJ databases">
        <title>Draft genome of the ectomycorrhizal ascomycete Sphaerosporella brunnea.</title>
        <authorList>
            <consortium name="DOE Joint Genome Institute"/>
            <person name="Benucci G.M."/>
            <person name="Marozzi G."/>
            <person name="Antonielli L."/>
            <person name="Sanchez S."/>
            <person name="Marco P."/>
            <person name="Wang X."/>
            <person name="Falini L.B."/>
            <person name="Barry K."/>
            <person name="Haridas S."/>
            <person name="Lipzen A."/>
            <person name="Labutti K."/>
            <person name="Grigoriev I.V."/>
            <person name="Murat C."/>
            <person name="Martin F."/>
            <person name="Albertini E."/>
            <person name="Donnini D."/>
            <person name="Bonito G."/>
        </authorList>
    </citation>
    <scope>NUCLEOTIDE SEQUENCE [LARGE SCALE GENOMIC DNA]</scope>
    <source>
        <strain evidence="2 3">Sb_GMNB300</strain>
    </source>
</reference>